<keyword evidence="1" id="KW-0472">Membrane</keyword>
<evidence type="ECO:0000256" key="1">
    <source>
        <dbReference type="SAM" id="Phobius"/>
    </source>
</evidence>
<name>A0A7C4ZF75_9DEIN</name>
<dbReference type="AlphaFoldDB" id="A0A7C4ZF75"/>
<keyword evidence="1" id="KW-1133">Transmembrane helix</keyword>
<gene>
    <name evidence="2" type="ORF">ENK37_01600</name>
</gene>
<feature type="transmembrane region" description="Helical" evidence="1">
    <location>
        <begin position="204"/>
        <end position="225"/>
    </location>
</feature>
<feature type="transmembrane region" description="Helical" evidence="1">
    <location>
        <begin position="69"/>
        <end position="89"/>
    </location>
</feature>
<keyword evidence="1" id="KW-0812">Transmembrane</keyword>
<feature type="transmembrane region" description="Helical" evidence="1">
    <location>
        <begin position="138"/>
        <end position="158"/>
    </location>
</feature>
<accession>A0A7C4ZF75</accession>
<feature type="transmembrane region" description="Helical" evidence="1">
    <location>
        <begin position="170"/>
        <end position="192"/>
    </location>
</feature>
<proteinExistence type="predicted"/>
<dbReference type="EMBL" id="DRPZ01000043">
    <property type="protein sequence ID" value="HGY08738.1"/>
    <property type="molecule type" value="Genomic_DNA"/>
</dbReference>
<reference evidence="2" key="1">
    <citation type="journal article" date="2020" name="mSystems">
        <title>Genome- and Community-Level Interaction Insights into Carbon Utilization and Element Cycling Functions of Hydrothermarchaeota in Hydrothermal Sediment.</title>
        <authorList>
            <person name="Zhou Z."/>
            <person name="Liu Y."/>
            <person name="Xu W."/>
            <person name="Pan J."/>
            <person name="Luo Z.H."/>
            <person name="Li M."/>
        </authorList>
    </citation>
    <scope>NUCLEOTIDE SEQUENCE [LARGE SCALE GENOMIC DNA]</scope>
    <source>
        <strain evidence="2">HyVt-570</strain>
    </source>
</reference>
<organism evidence="2">
    <name type="scientific">Oceanithermus profundus</name>
    <dbReference type="NCBI Taxonomy" id="187137"/>
    <lineage>
        <taxon>Bacteria</taxon>
        <taxon>Thermotogati</taxon>
        <taxon>Deinococcota</taxon>
        <taxon>Deinococci</taxon>
        <taxon>Thermales</taxon>
        <taxon>Thermaceae</taxon>
        <taxon>Oceanithermus</taxon>
    </lineage>
</organism>
<feature type="transmembrane region" description="Helical" evidence="1">
    <location>
        <begin position="245"/>
        <end position="262"/>
    </location>
</feature>
<feature type="transmembrane region" description="Helical" evidence="1">
    <location>
        <begin position="39"/>
        <end position="57"/>
    </location>
</feature>
<protein>
    <submittedName>
        <fullName evidence="2">Uncharacterized protein</fullName>
    </submittedName>
</protein>
<evidence type="ECO:0000313" key="2">
    <source>
        <dbReference type="EMBL" id="HGY08738.1"/>
    </source>
</evidence>
<comment type="caution">
    <text evidence="2">The sequence shown here is derived from an EMBL/GenBank/DDBJ whole genome shotgun (WGS) entry which is preliminary data.</text>
</comment>
<dbReference type="Proteomes" id="UP000885759">
    <property type="component" value="Unassembled WGS sequence"/>
</dbReference>
<sequence>MKIDKLLKYASPVVLAVLSSDIASWATQAANWQAWPQHPSMPWLLASLLALPLLWWVWTKLAGYTVHHLGSKVAFLFAATPIFIFAWSVSKSLCYCILCESGACGFVGFQLWLYLLVGAPLLLSLLSIGFVKKTPLTLTISFLVLVIPIQILFYAFAYLSPATASLMGSWPSLVLVVPPATLAVYGVALASYDARAATKYKLPVLAFLPAVSVVVGVIFTALAYVLWGNLLGSTCNKTILVLDEIFNFGPILVALGLVWRVLR</sequence>
<feature type="transmembrane region" description="Helical" evidence="1">
    <location>
        <begin position="109"/>
        <end position="131"/>
    </location>
</feature>